<gene>
    <name evidence="7" type="ORF">RIMI_LOCUS9101412</name>
</gene>
<evidence type="ECO:0000256" key="3">
    <source>
        <dbReference type="ARBA" id="ARBA00023203"/>
    </source>
</evidence>
<sequence length="638" mass="73456">MFTFQQDNDPKHTAKITKEWLQNNSATILDWPSQSPDVNPIKHPWRDLKMAVHQRSLYNLTELDRICKEEWQRIPKSSQDGVQSVTTQFKNSLTSLIEILMSKESAYIRCIKPNNGKQPGKFDDMLVRHQVKYLGLMEHLRVRRAGFAYRRKYETFLQRYKSLCPETWPNWAGSAREGVERLVKHIGYQSNEYKLGRTKLFIRFPRTLFSTVDAFELRKHQLACYHDFAVLAGSSGMQSGTSAPHQTGISMERSDGPQGCQEAGMGCTSNTENKEFVCMMNYNYLVRLKDHVPKNVLDKTWLQPPIAMKKKLGEEILQINYSSKNRTENMNDNTSIFSPLMPQWSLLSGDVGPSVLLILTLCRGLLLLFLLLPLKPVLGSGEQTLLGLSPAFPLLSMPRARFPVGDRGSHAQILQQIPLVLQEGPEGRPTKMSFTTAREIVWDSKKNPQITSAEIQDFLKTSGVAVSRCTIRRHLKKNVLHGQVTRRKPLVRKCYKVFCLQYAKQHRDKPQNFWNKVIWSDETKIELFGHNHKRYISREVNKAYDERNTIPTVKHGGGLVMFWGYVSYKGTGNLFKVEGKMNAARYQQVLEANLHSSAQKLRMGHTWTYQHDNDPKHKAKSTCHWLQQNKVKVLEWPI</sequence>
<evidence type="ECO:0000256" key="2">
    <source>
        <dbReference type="ARBA" id="ARBA00022840"/>
    </source>
</evidence>
<accession>A0ABN9LGR6</accession>
<comment type="similarity">
    <text evidence="4">Belongs to the TRAFAC class myosin-kinesin ATPase superfamily. Myosin family.</text>
</comment>
<evidence type="ECO:0000313" key="7">
    <source>
        <dbReference type="EMBL" id="CAJ0940981.1"/>
    </source>
</evidence>
<evidence type="ECO:0000256" key="4">
    <source>
        <dbReference type="PROSITE-ProRule" id="PRU00782"/>
    </source>
</evidence>
<keyword evidence="4" id="KW-0518">Myosin</keyword>
<evidence type="ECO:0000259" key="6">
    <source>
        <dbReference type="PROSITE" id="PS51456"/>
    </source>
</evidence>
<comment type="caution">
    <text evidence="7">The sequence shown here is derived from an EMBL/GenBank/DDBJ whole genome shotgun (WGS) entry which is preliminary data.</text>
</comment>
<protein>
    <recommendedName>
        <fullName evidence="6">Myosin motor domain-containing protein</fullName>
    </recommendedName>
</protein>
<evidence type="ECO:0000256" key="1">
    <source>
        <dbReference type="ARBA" id="ARBA00022741"/>
    </source>
</evidence>
<feature type="domain" description="Myosin motor" evidence="6">
    <location>
        <begin position="1"/>
        <end position="216"/>
    </location>
</feature>
<organism evidence="7 8">
    <name type="scientific">Ranitomeya imitator</name>
    <name type="common">mimic poison frog</name>
    <dbReference type="NCBI Taxonomy" id="111125"/>
    <lineage>
        <taxon>Eukaryota</taxon>
        <taxon>Metazoa</taxon>
        <taxon>Chordata</taxon>
        <taxon>Craniata</taxon>
        <taxon>Vertebrata</taxon>
        <taxon>Euteleostomi</taxon>
        <taxon>Amphibia</taxon>
        <taxon>Batrachia</taxon>
        <taxon>Anura</taxon>
        <taxon>Neobatrachia</taxon>
        <taxon>Hyloidea</taxon>
        <taxon>Dendrobatidae</taxon>
        <taxon>Dendrobatinae</taxon>
        <taxon>Ranitomeya</taxon>
    </lineage>
</organism>
<dbReference type="Gene3D" id="1.20.5.4820">
    <property type="match status" value="1"/>
</dbReference>
<keyword evidence="2" id="KW-0067">ATP-binding</keyword>
<keyword evidence="3 4" id="KW-0009">Actin-binding</keyword>
<dbReference type="Proteomes" id="UP001176940">
    <property type="component" value="Unassembled WGS sequence"/>
</dbReference>
<keyword evidence="8" id="KW-1185">Reference proteome</keyword>
<dbReference type="PROSITE" id="PS51456">
    <property type="entry name" value="MYOSIN_MOTOR"/>
    <property type="match status" value="1"/>
</dbReference>
<dbReference type="Pfam" id="PF01498">
    <property type="entry name" value="HTH_Tnp_Tc3_2"/>
    <property type="match status" value="1"/>
</dbReference>
<reference evidence="7" key="1">
    <citation type="submission" date="2023-07" db="EMBL/GenBank/DDBJ databases">
        <authorList>
            <person name="Stuckert A."/>
        </authorList>
    </citation>
    <scope>NUCLEOTIDE SEQUENCE</scope>
</reference>
<dbReference type="SMART" id="SM00242">
    <property type="entry name" value="MYSc"/>
    <property type="match status" value="1"/>
</dbReference>
<dbReference type="InterPro" id="IPR002492">
    <property type="entry name" value="Transposase_Tc1-like"/>
</dbReference>
<keyword evidence="1" id="KW-0547">Nucleotide-binding</keyword>
<dbReference type="PANTHER" id="PTHR13140:SF353">
    <property type="entry name" value="UNCONVENTIONAL MYOSIN-IH"/>
    <property type="match status" value="1"/>
</dbReference>
<evidence type="ECO:0000256" key="5">
    <source>
        <dbReference type="SAM" id="MobiDB-lite"/>
    </source>
</evidence>
<comment type="caution">
    <text evidence="4">Lacks conserved residue(s) required for the propagation of feature annotation.</text>
</comment>
<keyword evidence="4" id="KW-0505">Motor protein</keyword>
<dbReference type="SUPFAM" id="SSF52540">
    <property type="entry name" value="P-loop containing nucleoside triphosphate hydrolases"/>
    <property type="match status" value="1"/>
</dbReference>
<dbReference type="InterPro" id="IPR036397">
    <property type="entry name" value="RNaseH_sf"/>
</dbReference>
<dbReference type="InterPro" id="IPR001609">
    <property type="entry name" value="Myosin_head_motor_dom-like"/>
</dbReference>
<dbReference type="InterPro" id="IPR027417">
    <property type="entry name" value="P-loop_NTPase"/>
</dbReference>
<dbReference type="PANTHER" id="PTHR13140">
    <property type="entry name" value="MYOSIN"/>
    <property type="match status" value="1"/>
</dbReference>
<dbReference type="Pfam" id="PF13358">
    <property type="entry name" value="DDE_3"/>
    <property type="match status" value="1"/>
</dbReference>
<dbReference type="EMBL" id="CAUEEQ010018612">
    <property type="protein sequence ID" value="CAJ0940981.1"/>
    <property type="molecule type" value="Genomic_DNA"/>
</dbReference>
<feature type="region of interest" description="Actin-binding" evidence="4">
    <location>
        <begin position="93"/>
        <end position="115"/>
    </location>
</feature>
<proteinExistence type="inferred from homology"/>
<dbReference type="InterPro" id="IPR038717">
    <property type="entry name" value="Tc1-like_DDE_dom"/>
</dbReference>
<feature type="region of interest" description="Disordered" evidence="5">
    <location>
        <begin position="241"/>
        <end position="262"/>
    </location>
</feature>
<evidence type="ECO:0000313" key="8">
    <source>
        <dbReference type="Proteomes" id="UP001176940"/>
    </source>
</evidence>
<dbReference type="Gene3D" id="3.30.420.10">
    <property type="entry name" value="Ribonuclease H-like superfamily/Ribonuclease H"/>
    <property type="match status" value="2"/>
</dbReference>
<dbReference type="Pfam" id="PF00063">
    <property type="entry name" value="Myosin_head"/>
    <property type="match status" value="1"/>
</dbReference>
<name>A0ABN9LGR6_9NEOB</name>